<evidence type="ECO:0000313" key="5">
    <source>
        <dbReference type="Proteomes" id="UP001500443"/>
    </source>
</evidence>
<dbReference type="EMBL" id="BAAAPF010000086">
    <property type="protein sequence ID" value="GAA2125115.1"/>
    <property type="molecule type" value="Genomic_DNA"/>
</dbReference>
<evidence type="ECO:0000256" key="1">
    <source>
        <dbReference type="SAM" id="MobiDB-lite"/>
    </source>
</evidence>
<evidence type="ECO:0000259" key="2">
    <source>
        <dbReference type="Pfam" id="PF02470"/>
    </source>
</evidence>
<proteinExistence type="predicted"/>
<accession>A0ABN2YCQ8</accession>
<dbReference type="InterPro" id="IPR003399">
    <property type="entry name" value="Mce/MlaD"/>
</dbReference>
<feature type="domain" description="Mammalian cell entry C-terminal" evidence="3">
    <location>
        <begin position="134"/>
        <end position="313"/>
    </location>
</feature>
<dbReference type="Pfam" id="PF11887">
    <property type="entry name" value="Mce4_CUP1"/>
    <property type="match status" value="1"/>
</dbReference>
<dbReference type="InterPro" id="IPR005693">
    <property type="entry name" value="Mce"/>
</dbReference>
<reference evidence="4 5" key="1">
    <citation type="journal article" date="2019" name="Int. J. Syst. Evol. Microbiol.">
        <title>The Global Catalogue of Microorganisms (GCM) 10K type strain sequencing project: providing services to taxonomists for standard genome sequencing and annotation.</title>
        <authorList>
            <consortium name="The Broad Institute Genomics Platform"/>
            <consortium name="The Broad Institute Genome Sequencing Center for Infectious Disease"/>
            <person name="Wu L."/>
            <person name="Ma J."/>
        </authorList>
    </citation>
    <scope>NUCLEOTIDE SEQUENCE [LARGE SCALE GENOMIC DNA]</scope>
    <source>
        <strain evidence="4 5">JCM 15481</strain>
    </source>
</reference>
<feature type="domain" description="Mce/MlaD" evidence="2">
    <location>
        <begin position="53"/>
        <end position="127"/>
    </location>
</feature>
<sequence>MLPGRGAARRLRAAAGRLGGRRAVALLAAALLAVALLAAAGTWGVRALTGPEGKKVTAYFDSGVGLYGGSDLRVLGVKVGTVDSVDPEGDRVRVELTLDDDVKAPADARAAVIAPSVVSGRYVQLSPAYTGGPELADGDEIPVERTATPVEIDELYASLTDLSDALGPEGANAEGELNRLIGTGARNLQGNGKAIGDSIDRFGDATQTLSGRSDDLFGTIRNLQSFTSMLKRNDRQVRDAERQLADVGTFLAEDKDELAAALRELGRALGEVEGFIKDNRGRIKENVGKLASLTRTLVDNRASLAEVLDTAPLATDNLLNAYNPGKRTIDGRGNLNELSMGGTPDAEAAYLGGAGTGTEGLVPAPAERRGELPGLPLPAVGDVYGTPEQGGGR</sequence>
<dbReference type="PANTHER" id="PTHR33371">
    <property type="entry name" value="INTERMEMBRANE PHOSPHOLIPID TRANSPORT SYSTEM BINDING PROTEIN MLAD-RELATED"/>
    <property type="match status" value="1"/>
</dbReference>
<organism evidence="4 5">
    <name type="scientific">Streptomyces synnematoformans</name>
    <dbReference type="NCBI Taxonomy" id="415721"/>
    <lineage>
        <taxon>Bacteria</taxon>
        <taxon>Bacillati</taxon>
        <taxon>Actinomycetota</taxon>
        <taxon>Actinomycetes</taxon>
        <taxon>Kitasatosporales</taxon>
        <taxon>Streptomycetaceae</taxon>
        <taxon>Streptomyces</taxon>
    </lineage>
</organism>
<keyword evidence="5" id="KW-1185">Reference proteome</keyword>
<dbReference type="Proteomes" id="UP001500443">
    <property type="component" value="Unassembled WGS sequence"/>
</dbReference>
<protein>
    <submittedName>
        <fullName evidence="4">MCE family protein</fullName>
    </submittedName>
</protein>
<evidence type="ECO:0000259" key="3">
    <source>
        <dbReference type="Pfam" id="PF11887"/>
    </source>
</evidence>
<feature type="region of interest" description="Disordered" evidence="1">
    <location>
        <begin position="352"/>
        <end position="393"/>
    </location>
</feature>
<dbReference type="Pfam" id="PF02470">
    <property type="entry name" value="MlaD"/>
    <property type="match status" value="1"/>
</dbReference>
<gene>
    <name evidence="4" type="ORF">GCM10009802_30470</name>
</gene>
<dbReference type="NCBIfam" id="TIGR00996">
    <property type="entry name" value="Mtu_fam_mce"/>
    <property type="match status" value="1"/>
</dbReference>
<evidence type="ECO:0000313" key="4">
    <source>
        <dbReference type="EMBL" id="GAA2125115.1"/>
    </source>
</evidence>
<comment type="caution">
    <text evidence="4">The sequence shown here is derived from an EMBL/GenBank/DDBJ whole genome shotgun (WGS) entry which is preliminary data.</text>
</comment>
<name>A0ABN2YCQ8_9ACTN</name>
<dbReference type="PANTHER" id="PTHR33371:SF4">
    <property type="entry name" value="INTERMEMBRANE PHOSPHOLIPID TRANSPORT SYSTEM BINDING PROTEIN MLAD"/>
    <property type="match status" value="1"/>
</dbReference>
<dbReference type="InterPro" id="IPR024516">
    <property type="entry name" value="Mce_C"/>
</dbReference>
<dbReference type="InterPro" id="IPR052336">
    <property type="entry name" value="MlaD_Phospholipid_Transporter"/>
</dbReference>